<evidence type="ECO:0000259" key="7">
    <source>
        <dbReference type="PROSITE" id="PS50110"/>
    </source>
</evidence>
<dbReference type="EMBL" id="AP021874">
    <property type="protein sequence ID" value="BBO71777.1"/>
    <property type="molecule type" value="Genomic_DNA"/>
</dbReference>
<name>A0A5K7Z586_9BACT</name>
<dbReference type="InterPro" id="IPR058031">
    <property type="entry name" value="AAA_lid_NorR"/>
</dbReference>
<dbReference type="SMART" id="SM00448">
    <property type="entry name" value="REC"/>
    <property type="match status" value="1"/>
</dbReference>
<dbReference type="SUPFAM" id="SSF52172">
    <property type="entry name" value="CheY-like"/>
    <property type="match status" value="1"/>
</dbReference>
<evidence type="ECO:0000313" key="9">
    <source>
        <dbReference type="Proteomes" id="UP000427906"/>
    </source>
</evidence>
<dbReference type="GO" id="GO:0000160">
    <property type="term" value="P:phosphorelay signal transduction system"/>
    <property type="evidence" value="ECO:0007669"/>
    <property type="project" value="InterPro"/>
</dbReference>
<accession>A0A5K7Z586</accession>
<dbReference type="SUPFAM" id="SSF52540">
    <property type="entry name" value="P-loop containing nucleoside triphosphate hydrolases"/>
    <property type="match status" value="1"/>
</dbReference>
<keyword evidence="9" id="KW-1185">Reference proteome</keyword>
<evidence type="ECO:0000313" key="8">
    <source>
        <dbReference type="EMBL" id="BBO71777.1"/>
    </source>
</evidence>
<protein>
    <submittedName>
        <fullName evidence="8">Fis family transcriptional regulator</fullName>
    </submittedName>
</protein>
<keyword evidence="5" id="KW-0597">Phosphoprotein</keyword>
<dbReference type="KEGG" id="dalk:DSCA_57070"/>
<dbReference type="FunFam" id="3.40.50.300:FF:000006">
    <property type="entry name" value="DNA-binding transcriptional regulator NtrC"/>
    <property type="match status" value="1"/>
</dbReference>
<dbReference type="Gene3D" id="1.10.8.60">
    <property type="match status" value="1"/>
</dbReference>
<dbReference type="Gene3D" id="3.40.50.2300">
    <property type="match status" value="1"/>
</dbReference>
<dbReference type="PRINTS" id="PR01590">
    <property type="entry name" value="HTHFIS"/>
</dbReference>
<reference evidence="8 9" key="1">
    <citation type="submission" date="2019-11" db="EMBL/GenBank/DDBJ databases">
        <title>Comparative genomics of hydrocarbon-degrading Desulfosarcina strains.</title>
        <authorList>
            <person name="Watanabe M."/>
            <person name="Kojima H."/>
            <person name="Fukui M."/>
        </authorList>
    </citation>
    <scope>NUCLEOTIDE SEQUENCE [LARGE SCALE GENOMIC DNA]</scope>
    <source>
        <strain evidence="8 9">PL12</strain>
    </source>
</reference>
<evidence type="ECO:0000256" key="5">
    <source>
        <dbReference type="PROSITE-ProRule" id="PRU00169"/>
    </source>
</evidence>
<dbReference type="InterPro" id="IPR025944">
    <property type="entry name" value="Sigma_54_int_dom_CS"/>
</dbReference>
<sequence>METEDRRILIIDDEPSICAGCRMTLADNGYVSDACSTGRSGLKALLSGRYQLVLLDMKLPDMDGMDILQKVKDSGIDLCVIVMTGYASVKNAVDAMKLGTFDYLSKPFSDDELLNAVALAVENRRFKEAHMAVRRQPATRRDFGNIIGENPRILQIFDDIRKVAPTDTTVLLCGESGTGKELFARELYAHSHRSDRPFMAVDCSTFSSSLLESELFGHTKGAFTGAVQDKEGIFSAAGNGTLFLDEVANLNMDIQAKLLRALETHEFKPVGASRLKKADVRFIAATNRDLKTMVREGRFREDLFYRLNVFPIIIPPLRERRDDIPRLLYHFLRQTCRQTGKRVDGFSDESLEILVNDDWPGNVRQLKNVVARLVIIADSPVLECQHLSDHWEAGPEPVRDEVPDSLDALKAAKQNLLDVQFGEIEKAFLKKALSEAGGNITRAARRVGMQRSNFSTLMKKHGLNSAAGPSSDRI</sequence>
<dbReference type="Gene3D" id="3.40.50.300">
    <property type="entry name" value="P-loop containing nucleotide triphosphate hydrolases"/>
    <property type="match status" value="1"/>
</dbReference>
<dbReference type="InterPro" id="IPR001789">
    <property type="entry name" value="Sig_transdc_resp-reg_receiver"/>
</dbReference>
<dbReference type="InterPro" id="IPR002078">
    <property type="entry name" value="Sigma_54_int"/>
</dbReference>
<dbReference type="InterPro" id="IPR002197">
    <property type="entry name" value="HTH_Fis"/>
</dbReference>
<evidence type="ECO:0000256" key="2">
    <source>
        <dbReference type="ARBA" id="ARBA00022840"/>
    </source>
</evidence>
<keyword evidence="2" id="KW-0067">ATP-binding</keyword>
<dbReference type="AlphaFoldDB" id="A0A5K7Z586"/>
<evidence type="ECO:0000256" key="4">
    <source>
        <dbReference type="ARBA" id="ARBA00023163"/>
    </source>
</evidence>
<dbReference type="InterPro" id="IPR011006">
    <property type="entry name" value="CheY-like_superfamily"/>
</dbReference>
<evidence type="ECO:0000259" key="6">
    <source>
        <dbReference type="PROSITE" id="PS50045"/>
    </source>
</evidence>
<dbReference type="PROSITE" id="PS50045">
    <property type="entry name" value="SIGMA54_INTERACT_4"/>
    <property type="match status" value="1"/>
</dbReference>
<gene>
    <name evidence="8" type="ORF">DSCA_57070</name>
</gene>
<dbReference type="GO" id="GO:0005524">
    <property type="term" value="F:ATP binding"/>
    <property type="evidence" value="ECO:0007669"/>
    <property type="project" value="UniProtKB-KW"/>
</dbReference>
<organism evidence="8 9">
    <name type="scientific">Desulfosarcina alkanivorans</name>
    <dbReference type="NCBI Taxonomy" id="571177"/>
    <lineage>
        <taxon>Bacteria</taxon>
        <taxon>Pseudomonadati</taxon>
        <taxon>Thermodesulfobacteriota</taxon>
        <taxon>Desulfobacteria</taxon>
        <taxon>Desulfobacterales</taxon>
        <taxon>Desulfosarcinaceae</taxon>
        <taxon>Desulfosarcina</taxon>
    </lineage>
</organism>
<dbReference type="Pfam" id="PF00072">
    <property type="entry name" value="Response_reg"/>
    <property type="match status" value="1"/>
</dbReference>
<dbReference type="GO" id="GO:0006355">
    <property type="term" value="P:regulation of DNA-templated transcription"/>
    <property type="evidence" value="ECO:0007669"/>
    <property type="project" value="InterPro"/>
</dbReference>
<evidence type="ECO:0000256" key="3">
    <source>
        <dbReference type="ARBA" id="ARBA00023015"/>
    </source>
</evidence>
<keyword evidence="4" id="KW-0804">Transcription</keyword>
<dbReference type="GO" id="GO:0043565">
    <property type="term" value="F:sequence-specific DNA binding"/>
    <property type="evidence" value="ECO:0007669"/>
    <property type="project" value="InterPro"/>
</dbReference>
<dbReference type="InterPro" id="IPR009057">
    <property type="entry name" value="Homeodomain-like_sf"/>
</dbReference>
<dbReference type="Pfam" id="PF00158">
    <property type="entry name" value="Sigma54_activat"/>
    <property type="match status" value="1"/>
</dbReference>
<dbReference type="PANTHER" id="PTHR32071">
    <property type="entry name" value="TRANSCRIPTIONAL REGULATORY PROTEIN"/>
    <property type="match status" value="1"/>
</dbReference>
<evidence type="ECO:0000256" key="1">
    <source>
        <dbReference type="ARBA" id="ARBA00022741"/>
    </source>
</evidence>
<feature type="domain" description="Sigma-54 factor interaction" evidence="6">
    <location>
        <begin position="146"/>
        <end position="375"/>
    </location>
</feature>
<dbReference type="PROSITE" id="PS00675">
    <property type="entry name" value="SIGMA54_INTERACT_1"/>
    <property type="match status" value="1"/>
</dbReference>
<keyword evidence="3" id="KW-0805">Transcription regulation</keyword>
<dbReference type="Proteomes" id="UP000427906">
    <property type="component" value="Chromosome"/>
</dbReference>
<feature type="domain" description="Response regulatory" evidence="7">
    <location>
        <begin position="7"/>
        <end position="121"/>
    </location>
</feature>
<dbReference type="SUPFAM" id="SSF46689">
    <property type="entry name" value="Homeodomain-like"/>
    <property type="match status" value="1"/>
</dbReference>
<dbReference type="InterPro" id="IPR027417">
    <property type="entry name" value="P-loop_NTPase"/>
</dbReference>
<dbReference type="PROSITE" id="PS00688">
    <property type="entry name" value="SIGMA54_INTERACT_3"/>
    <property type="match status" value="1"/>
</dbReference>
<keyword evidence="1" id="KW-0547">Nucleotide-binding</keyword>
<dbReference type="PANTHER" id="PTHR32071:SF113">
    <property type="entry name" value="ALGINATE BIOSYNTHESIS TRANSCRIPTIONAL REGULATORY PROTEIN ALGB"/>
    <property type="match status" value="1"/>
</dbReference>
<dbReference type="InterPro" id="IPR003593">
    <property type="entry name" value="AAA+_ATPase"/>
</dbReference>
<feature type="modified residue" description="4-aspartylphosphate" evidence="5">
    <location>
        <position position="56"/>
    </location>
</feature>
<dbReference type="InterPro" id="IPR025662">
    <property type="entry name" value="Sigma_54_int_dom_ATP-bd_1"/>
</dbReference>
<dbReference type="Pfam" id="PF25601">
    <property type="entry name" value="AAA_lid_14"/>
    <property type="match status" value="1"/>
</dbReference>
<dbReference type="PROSITE" id="PS50110">
    <property type="entry name" value="RESPONSE_REGULATORY"/>
    <property type="match status" value="1"/>
</dbReference>
<dbReference type="Gene3D" id="1.10.10.60">
    <property type="entry name" value="Homeodomain-like"/>
    <property type="match status" value="1"/>
</dbReference>
<dbReference type="CDD" id="cd00009">
    <property type="entry name" value="AAA"/>
    <property type="match status" value="1"/>
</dbReference>
<dbReference type="Pfam" id="PF02954">
    <property type="entry name" value="HTH_8"/>
    <property type="match status" value="1"/>
</dbReference>
<proteinExistence type="predicted"/>
<dbReference type="SMART" id="SM00382">
    <property type="entry name" value="AAA"/>
    <property type="match status" value="1"/>
</dbReference>